<dbReference type="EMBL" id="CP023702">
    <property type="protein sequence ID" value="QEU70968.1"/>
    <property type="molecule type" value="Genomic_DNA"/>
</dbReference>
<organism evidence="1 2">
    <name type="scientific">Streptomyces nitrosporeus</name>
    <dbReference type="NCBI Taxonomy" id="28894"/>
    <lineage>
        <taxon>Bacteria</taxon>
        <taxon>Bacillati</taxon>
        <taxon>Actinomycetota</taxon>
        <taxon>Actinomycetes</taxon>
        <taxon>Kitasatosporales</taxon>
        <taxon>Streptomycetaceae</taxon>
        <taxon>Streptomyces</taxon>
    </lineage>
</organism>
<dbReference type="Proteomes" id="UP000326178">
    <property type="component" value="Chromosome"/>
</dbReference>
<dbReference type="OrthoDB" id="8565707at2"/>
<keyword evidence="2" id="KW-1185">Reference proteome</keyword>
<dbReference type="AlphaFoldDB" id="A0A5J6F3R9"/>
<accession>A0A5J6F3R9</accession>
<evidence type="ECO:0000313" key="1">
    <source>
        <dbReference type="EMBL" id="QEU70968.1"/>
    </source>
</evidence>
<name>A0A5J6F3R9_9ACTN</name>
<dbReference type="KEGG" id="snk:CP967_02460"/>
<gene>
    <name evidence="1" type="ORF">CP967_02460</name>
</gene>
<sequence>MNTTVLTRPTRQVFSRHFGGTDGTVRLLAGLALVGTICSQHPQPSFSRLIRLDVFSTLFPNWRFFAPNPAQHDLQFYYRTLDEAGETSDWVPVEVIAGRRAHQILWFPGRRAEKAVFDLGAEVMRHLDKGFAVARGLPGYRILCAYFRAGIERSGATGVKGFQFTLVRNAGYDDTEEPEIIFVSPYTPMRAPSAPAAESEKA</sequence>
<protein>
    <submittedName>
        <fullName evidence="1">Uncharacterized protein</fullName>
    </submittedName>
</protein>
<dbReference type="RefSeq" id="WP_150486332.1">
    <property type="nucleotide sequence ID" value="NZ_BMUV01000027.1"/>
</dbReference>
<proteinExistence type="predicted"/>
<reference evidence="1 2" key="1">
    <citation type="submission" date="2017-09" db="EMBL/GenBank/DDBJ databases">
        <authorList>
            <person name="Lee N."/>
            <person name="Cho B.-K."/>
        </authorList>
    </citation>
    <scope>NUCLEOTIDE SEQUENCE [LARGE SCALE GENOMIC DNA]</scope>
    <source>
        <strain evidence="1 2">ATCC 12769</strain>
    </source>
</reference>
<evidence type="ECO:0000313" key="2">
    <source>
        <dbReference type="Proteomes" id="UP000326178"/>
    </source>
</evidence>